<name>A0ABP0FYY1_CLALP</name>
<keyword evidence="2" id="KW-0812">Transmembrane</keyword>
<accession>A0ABP0FYY1</accession>
<comment type="caution">
    <text evidence="3">The sequence shown here is derived from an EMBL/GenBank/DDBJ whole genome shotgun (WGS) entry which is preliminary data.</text>
</comment>
<dbReference type="Proteomes" id="UP001642483">
    <property type="component" value="Unassembled WGS sequence"/>
</dbReference>
<dbReference type="EMBL" id="CAWYQH010000097">
    <property type="protein sequence ID" value="CAK8683853.1"/>
    <property type="molecule type" value="Genomic_DNA"/>
</dbReference>
<keyword evidence="4" id="KW-1185">Reference proteome</keyword>
<evidence type="ECO:0000313" key="3">
    <source>
        <dbReference type="EMBL" id="CAK8683853.1"/>
    </source>
</evidence>
<protein>
    <submittedName>
        <fullName evidence="3">Uncharacterized protein</fullName>
    </submittedName>
</protein>
<sequence>MEEHNLVYYTLYHLTFETKMKIFAFMFCVVIIPSVVVFLVCFLKDRKKRRILKQNSSSPPCIKAGRRRDDEGIVTDDKRQERTTSERNINLNNEATPRVVANSDQLFSNPEKIFHTAEN</sequence>
<evidence type="ECO:0000256" key="1">
    <source>
        <dbReference type="SAM" id="MobiDB-lite"/>
    </source>
</evidence>
<feature type="compositionally biased region" description="Basic and acidic residues" evidence="1">
    <location>
        <begin position="67"/>
        <end position="85"/>
    </location>
</feature>
<organism evidence="3 4">
    <name type="scientific">Clavelina lepadiformis</name>
    <name type="common">Light-bulb sea squirt</name>
    <name type="synonym">Ascidia lepadiformis</name>
    <dbReference type="NCBI Taxonomy" id="159417"/>
    <lineage>
        <taxon>Eukaryota</taxon>
        <taxon>Metazoa</taxon>
        <taxon>Chordata</taxon>
        <taxon>Tunicata</taxon>
        <taxon>Ascidiacea</taxon>
        <taxon>Aplousobranchia</taxon>
        <taxon>Clavelinidae</taxon>
        <taxon>Clavelina</taxon>
    </lineage>
</organism>
<feature type="transmembrane region" description="Helical" evidence="2">
    <location>
        <begin position="20"/>
        <end position="43"/>
    </location>
</feature>
<evidence type="ECO:0000313" key="4">
    <source>
        <dbReference type="Proteomes" id="UP001642483"/>
    </source>
</evidence>
<reference evidence="3 4" key="1">
    <citation type="submission" date="2024-02" db="EMBL/GenBank/DDBJ databases">
        <authorList>
            <person name="Daric V."/>
            <person name="Darras S."/>
        </authorList>
    </citation>
    <scope>NUCLEOTIDE SEQUENCE [LARGE SCALE GENOMIC DNA]</scope>
</reference>
<gene>
    <name evidence="3" type="ORF">CVLEPA_LOCUS14876</name>
</gene>
<evidence type="ECO:0000256" key="2">
    <source>
        <dbReference type="SAM" id="Phobius"/>
    </source>
</evidence>
<feature type="region of interest" description="Disordered" evidence="1">
    <location>
        <begin position="53"/>
        <end position="94"/>
    </location>
</feature>
<keyword evidence="2" id="KW-1133">Transmembrane helix</keyword>
<keyword evidence="2" id="KW-0472">Membrane</keyword>
<proteinExistence type="predicted"/>